<protein>
    <submittedName>
        <fullName evidence="2">Haloacid dehalogenase-like hydrolase</fullName>
    </submittedName>
</protein>
<dbReference type="SUPFAM" id="SSF56784">
    <property type="entry name" value="HAD-like"/>
    <property type="match status" value="1"/>
</dbReference>
<dbReference type="EMBL" id="JELW01000006">
    <property type="protein sequence ID" value="EXV01846.1"/>
    <property type="molecule type" value="Genomic_DNA"/>
</dbReference>
<dbReference type="Gene3D" id="3.40.50.1000">
    <property type="entry name" value="HAD superfamily/HAD-like"/>
    <property type="match status" value="1"/>
</dbReference>
<dbReference type="SFLD" id="SFLDS00003">
    <property type="entry name" value="Haloacid_Dehalogenase"/>
    <property type="match status" value="1"/>
</dbReference>
<dbReference type="Proteomes" id="UP000030151">
    <property type="component" value="Unassembled WGS sequence"/>
</dbReference>
<dbReference type="OrthoDB" id="444127at2759"/>
<proteinExistence type="predicted"/>
<evidence type="ECO:0000313" key="2">
    <source>
        <dbReference type="EMBL" id="EXV01846.1"/>
    </source>
</evidence>
<organism evidence="2 3">
    <name type="scientific">Metarhizium robertsii</name>
    <dbReference type="NCBI Taxonomy" id="568076"/>
    <lineage>
        <taxon>Eukaryota</taxon>
        <taxon>Fungi</taxon>
        <taxon>Dikarya</taxon>
        <taxon>Ascomycota</taxon>
        <taxon>Pezizomycotina</taxon>
        <taxon>Sordariomycetes</taxon>
        <taxon>Hypocreomycetidae</taxon>
        <taxon>Hypocreales</taxon>
        <taxon>Clavicipitaceae</taxon>
        <taxon>Metarhizium</taxon>
    </lineage>
</organism>
<dbReference type="Pfam" id="PF00702">
    <property type="entry name" value="Hydrolase"/>
    <property type="match status" value="1"/>
</dbReference>
<evidence type="ECO:0000256" key="1">
    <source>
        <dbReference type="ARBA" id="ARBA00022801"/>
    </source>
</evidence>
<dbReference type="SFLD" id="SFLDG01129">
    <property type="entry name" value="C1.5:_HAD__Beta-PGM__Phosphata"/>
    <property type="match status" value="1"/>
</dbReference>
<dbReference type="Gene3D" id="1.10.150.750">
    <property type="match status" value="1"/>
</dbReference>
<dbReference type="eggNOG" id="ENOG502S0RM">
    <property type="taxonomic scope" value="Eukaryota"/>
</dbReference>
<comment type="caution">
    <text evidence="2">The sequence shown here is derived from an EMBL/GenBank/DDBJ whole genome shotgun (WGS) entry which is preliminary data.</text>
</comment>
<dbReference type="PANTHER" id="PTHR43316:SF9">
    <property type="entry name" value="ACID DEHALOGENASE, PUTATIVE (AFU_ORTHOLOGUE AFUA_6G14460)-RELATED"/>
    <property type="match status" value="1"/>
</dbReference>
<name>A0A0A1UWV4_9HYPO</name>
<dbReference type="InterPro" id="IPR023214">
    <property type="entry name" value="HAD_sf"/>
</dbReference>
<dbReference type="GO" id="GO:0016791">
    <property type="term" value="F:phosphatase activity"/>
    <property type="evidence" value="ECO:0007669"/>
    <property type="project" value="UniProtKB-ARBA"/>
</dbReference>
<keyword evidence="1 2" id="KW-0378">Hydrolase</keyword>
<dbReference type="InterPro" id="IPR051540">
    <property type="entry name" value="S-2-haloacid_dehalogenase"/>
</dbReference>
<evidence type="ECO:0000313" key="3">
    <source>
        <dbReference type="Proteomes" id="UP000030151"/>
    </source>
</evidence>
<dbReference type="HOGENOM" id="CLU_045011_3_2_1"/>
<dbReference type="InterPro" id="IPR036412">
    <property type="entry name" value="HAD-like_sf"/>
</dbReference>
<dbReference type="PANTHER" id="PTHR43316">
    <property type="entry name" value="HYDROLASE, HALOACID DELAHOGENASE-RELATED"/>
    <property type="match status" value="1"/>
</dbReference>
<dbReference type="AlphaFoldDB" id="A0A0A1UWV4"/>
<dbReference type="InterPro" id="IPR006439">
    <property type="entry name" value="HAD-SF_hydro_IA"/>
</dbReference>
<gene>
    <name evidence="2" type="ORF">X797_004681</name>
</gene>
<accession>A0A0A1UWV4</accession>
<reference evidence="2 3" key="1">
    <citation type="submission" date="2014-02" db="EMBL/GenBank/DDBJ databases">
        <title>The genome sequence of the entomopathogenic fungus Metarhizium robertsii ARSEF 2575.</title>
        <authorList>
            <person name="Giuliano Garisto Donzelli B."/>
            <person name="Roe B.A."/>
            <person name="Macmil S.L."/>
            <person name="Krasnoff S.B."/>
            <person name="Gibson D.M."/>
        </authorList>
    </citation>
    <scope>NUCLEOTIDE SEQUENCE [LARGE SCALE GENOMIC DNA]</scope>
    <source>
        <strain evidence="2 3">ARSEF 2575</strain>
    </source>
</reference>
<dbReference type="NCBIfam" id="TIGR01493">
    <property type="entry name" value="HAD-SF-IA-v2"/>
    <property type="match status" value="1"/>
</dbReference>
<sequence>MAKLSDYRVLTFDCYGTIIDWETGVVNALQPLLDANNASRSRKELLAVYHECEAAQQAKTPDLTYDKLLAAVHPQVAARLGLKDPSAEESDTFGASVGQWPAFPDSVAALSRLSKYYKLVILSNVDRESFARTNAGPLQGFPFHLIITAQDVGSYKPDLANFDYMIREVKDRFGVEKDQIIQTAQSQFHDHQPAKRAGIKSSWIVRPGATMGNRADEIYDWKFDTLGDMADAVEEDAARNKSACIQ</sequence>